<proteinExistence type="predicted"/>
<gene>
    <name evidence="1" type="ORF">GCM10011372_29540</name>
</gene>
<protein>
    <submittedName>
        <fullName evidence="1">Uncharacterized protein</fullName>
    </submittedName>
</protein>
<keyword evidence="2" id="KW-1185">Reference proteome</keyword>
<evidence type="ECO:0000313" key="2">
    <source>
        <dbReference type="Proteomes" id="UP000636956"/>
    </source>
</evidence>
<reference evidence="1" key="1">
    <citation type="journal article" date="2014" name="Int. J. Syst. Evol. Microbiol.">
        <title>Complete genome sequence of Corynebacterium casei LMG S-19264T (=DSM 44701T), isolated from a smear-ripened cheese.</title>
        <authorList>
            <consortium name="US DOE Joint Genome Institute (JGI-PGF)"/>
            <person name="Walter F."/>
            <person name="Albersmeier A."/>
            <person name="Kalinowski J."/>
            <person name="Ruckert C."/>
        </authorList>
    </citation>
    <scope>NUCLEOTIDE SEQUENCE</scope>
    <source>
        <strain evidence="1">CGMCC 1.8984</strain>
    </source>
</reference>
<comment type="caution">
    <text evidence="1">The sequence shown here is derived from an EMBL/GenBank/DDBJ whole genome shotgun (WGS) entry which is preliminary data.</text>
</comment>
<organism evidence="1 2">
    <name type="scientific">Agromyces bauzanensis</name>
    <dbReference type="NCBI Taxonomy" id="1308924"/>
    <lineage>
        <taxon>Bacteria</taxon>
        <taxon>Bacillati</taxon>
        <taxon>Actinomycetota</taxon>
        <taxon>Actinomycetes</taxon>
        <taxon>Micrococcales</taxon>
        <taxon>Microbacteriaceae</taxon>
        <taxon>Agromyces</taxon>
    </lineage>
</organism>
<dbReference type="EMBL" id="BMMD01000019">
    <property type="protein sequence ID" value="GGJ89043.1"/>
    <property type="molecule type" value="Genomic_DNA"/>
</dbReference>
<accession>A0A917UW48</accession>
<dbReference type="Proteomes" id="UP000636956">
    <property type="component" value="Unassembled WGS sequence"/>
</dbReference>
<name>A0A917UW48_9MICO</name>
<reference evidence="1" key="2">
    <citation type="submission" date="2020-09" db="EMBL/GenBank/DDBJ databases">
        <authorList>
            <person name="Sun Q."/>
            <person name="Zhou Y."/>
        </authorList>
    </citation>
    <scope>NUCLEOTIDE SEQUENCE</scope>
    <source>
        <strain evidence="1">CGMCC 1.8984</strain>
    </source>
</reference>
<sequence>MSGKELNGQVTLNGATLTNTMDLRAPGPLNLVALLATRRVQEAVAGIGEVVRRARRGHRRR</sequence>
<evidence type="ECO:0000313" key="1">
    <source>
        <dbReference type="EMBL" id="GGJ89043.1"/>
    </source>
</evidence>
<dbReference type="AlphaFoldDB" id="A0A917UW48"/>
<dbReference type="RefSeq" id="WP_229662393.1">
    <property type="nucleotide sequence ID" value="NZ_BAABFW010000005.1"/>
</dbReference>